<reference evidence="2 3" key="1">
    <citation type="submission" date="2023-10" db="EMBL/GenBank/DDBJ databases">
        <title>Glaciecola aquimarina strain GGW-M5 nov., isolated from a coastal seawater.</title>
        <authorList>
            <person name="Bayburt H."/>
            <person name="Kim J.M."/>
            <person name="Choi B.J."/>
            <person name="Jeon C.O."/>
        </authorList>
    </citation>
    <scope>NUCLEOTIDE SEQUENCE [LARGE SCALE GENOMIC DNA]</scope>
    <source>
        <strain evidence="2 3">KCTC 32108</strain>
    </source>
</reference>
<dbReference type="SUPFAM" id="SSF53448">
    <property type="entry name" value="Nucleotide-diphospho-sugar transferases"/>
    <property type="match status" value="1"/>
</dbReference>
<name>A0ABU3T0D3_9ALTE</name>
<evidence type="ECO:0000313" key="2">
    <source>
        <dbReference type="EMBL" id="MDU0355701.1"/>
    </source>
</evidence>
<dbReference type="Proteomes" id="UP001247805">
    <property type="component" value="Unassembled WGS sequence"/>
</dbReference>
<dbReference type="Pfam" id="PF00535">
    <property type="entry name" value="Glycos_transf_2"/>
    <property type="match status" value="1"/>
</dbReference>
<evidence type="ECO:0000313" key="3">
    <source>
        <dbReference type="Proteomes" id="UP001247805"/>
    </source>
</evidence>
<dbReference type="InterPro" id="IPR001173">
    <property type="entry name" value="Glyco_trans_2-like"/>
</dbReference>
<keyword evidence="3" id="KW-1185">Reference proteome</keyword>
<dbReference type="InterPro" id="IPR029044">
    <property type="entry name" value="Nucleotide-diphossugar_trans"/>
</dbReference>
<dbReference type="GO" id="GO:0016757">
    <property type="term" value="F:glycosyltransferase activity"/>
    <property type="evidence" value="ECO:0007669"/>
    <property type="project" value="UniProtKB-KW"/>
</dbReference>
<keyword evidence="2" id="KW-0808">Transferase</keyword>
<feature type="domain" description="Glycosyltransferase 2-like" evidence="1">
    <location>
        <begin position="2"/>
        <end position="104"/>
    </location>
</feature>
<gene>
    <name evidence="2" type="ORF">RS130_19080</name>
</gene>
<dbReference type="Gene3D" id="3.90.550.10">
    <property type="entry name" value="Spore Coat Polysaccharide Biosynthesis Protein SpsA, Chain A"/>
    <property type="match status" value="1"/>
</dbReference>
<evidence type="ECO:0000259" key="1">
    <source>
        <dbReference type="Pfam" id="PF00535"/>
    </source>
</evidence>
<dbReference type="PANTHER" id="PTHR22916">
    <property type="entry name" value="GLYCOSYLTRANSFERASE"/>
    <property type="match status" value="1"/>
</dbReference>
<organism evidence="2 3">
    <name type="scientific">Paraglaciecola aquimarina</name>
    <dbReference type="NCBI Taxonomy" id="1235557"/>
    <lineage>
        <taxon>Bacteria</taxon>
        <taxon>Pseudomonadati</taxon>
        <taxon>Pseudomonadota</taxon>
        <taxon>Gammaproteobacteria</taxon>
        <taxon>Alteromonadales</taxon>
        <taxon>Alteromonadaceae</taxon>
        <taxon>Paraglaciecola</taxon>
    </lineage>
</organism>
<dbReference type="CDD" id="cd00761">
    <property type="entry name" value="Glyco_tranf_GTA_type"/>
    <property type="match status" value="1"/>
</dbReference>
<proteinExistence type="predicted"/>
<dbReference type="PANTHER" id="PTHR22916:SF3">
    <property type="entry name" value="UDP-GLCNAC:BETAGAL BETA-1,3-N-ACETYLGLUCOSAMINYLTRANSFERASE-LIKE PROTEIN 1"/>
    <property type="match status" value="1"/>
</dbReference>
<protein>
    <submittedName>
        <fullName evidence="2">Glycosyltransferase family A protein</fullName>
        <ecNumber evidence="2">2.4.-.-</ecNumber>
    </submittedName>
</protein>
<dbReference type="RefSeq" id="WP_316027229.1">
    <property type="nucleotide sequence ID" value="NZ_JAWDIO010000002.1"/>
</dbReference>
<sequence>MTIAVPCFNGAQALPISVNSLLAQTYHAVNLLIANDGSEDESLEIIKKFAAANNKIQYLDLPRNNASKTRNIILEKAKDYDFLCWCDCGDELLPNAIFSMVYQAQLKQVNGSEKIVVLPLREIRTPNGKKCFTSKISR</sequence>
<accession>A0ABU3T0D3</accession>
<dbReference type="EMBL" id="JAWDIO010000002">
    <property type="protein sequence ID" value="MDU0355701.1"/>
    <property type="molecule type" value="Genomic_DNA"/>
</dbReference>
<dbReference type="EC" id="2.4.-.-" evidence="2"/>
<comment type="caution">
    <text evidence="2">The sequence shown here is derived from an EMBL/GenBank/DDBJ whole genome shotgun (WGS) entry which is preliminary data.</text>
</comment>
<keyword evidence="2" id="KW-0328">Glycosyltransferase</keyword>